<evidence type="ECO:0000256" key="1">
    <source>
        <dbReference type="SAM" id="SignalP"/>
    </source>
</evidence>
<feature type="chain" id="PRO_5041362387" evidence="1">
    <location>
        <begin position="16"/>
        <end position="210"/>
    </location>
</feature>
<dbReference type="Proteomes" id="UP001176961">
    <property type="component" value="Unassembled WGS sequence"/>
</dbReference>
<keyword evidence="3" id="KW-1185">Reference proteome</keyword>
<dbReference type="AlphaFoldDB" id="A0AA36HC47"/>
<evidence type="ECO:0000313" key="2">
    <source>
        <dbReference type="EMBL" id="CAJ0607452.1"/>
    </source>
</evidence>
<gene>
    <name evidence="2" type="ORF">CYNAS_LOCUS19435</name>
</gene>
<protein>
    <submittedName>
        <fullName evidence="2">Uncharacterized protein</fullName>
    </submittedName>
</protein>
<name>A0AA36HC47_CYLNA</name>
<evidence type="ECO:0000313" key="3">
    <source>
        <dbReference type="Proteomes" id="UP001176961"/>
    </source>
</evidence>
<accession>A0AA36HC47</accession>
<keyword evidence="1" id="KW-0732">Signal</keyword>
<reference evidence="2" key="1">
    <citation type="submission" date="2023-07" db="EMBL/GenBank/DDBJ databases">
        <authorList>
            <consortium name="CYATHOMIX"/>
        </authorList>
    </citation>
    <scope>NUCLEOTIDE SEQUENCE</scope>
    <source>
        <strain evidence="2">N/A</strain>
    </source>
</reference>
<comment type="caution">
    <text evidence="2">The sequence shown here is derived from an EMBL/GenBank/DDBJ whole genome shotgun (WGS) entry which is preliminary data.</text>
</comment>
<proteinExistence type="predicted"/>
<feature type="signal peptide" evidence="1">
    <location>
        <begin position="1"/>
        <end position="15"/>
    </location>
</feature>
<organism evidence="2 3">
    <name type="scientific">Cylicocyclus nassatus</name>
    <name type="common">Nematode worm</name>
    <dbReference type="NCBI Taxonomy" id="53992"/>
    <lineage>
        <taxon>Eukaryota</taxon>
        <taxon>Metazoa</taxon>
        <taxon>Ecdysozoa</taxon>
        <taxon>Nematoda</taxon>
        <taxon>Chromadorea</taxon>
        <taxon>Rhabditida</taxon>
        <taxon>Rhabditina</taxon>
        <taxon>Rhabditomorpha</taxon>
        <taxon>Strongyloidea</taxon>
        <taxon>Strongylidae</taxon>
        <taxon>Cylicocyclus</taxon>
    </lineage>
</organism>
<sequence>MSLLIFCALATLGFAAPPLVQDLKDYPCVDGVNNVVTLGDIDTAGTTVHVDGAVAHLYDSNGNPSCEKGKPMVAMPGLIRLVKGKVIVKEGTDIKKSGVAKWTVTKQNIGTLCKDGEKVNVLIPDKFCKQNTYPLIGDDFAKMFATPGEYDLEVLLKTAGVTAEFKTPKLNAHVNEIVRGEWQAVMKFESEGKTIAHIKAPSNDDWLFVE</sequence>
<dbReference type="EMBL" id="CATQJL010000316">
    <property type="protein sequence ID" value="CAJ0607452.1"/>
    <property type="molecule type" value="Genomic_DNA"/>
</dbReference>